<dbReference type="OrthoDB" id="420264at2759"/>
<keyword evidence="3" id="KW-0808">Transferase</keyword>
<dbReference type="PROSITE" id="PS50305">
    <property type="entry name" value="SIRTUIN"/>
    <property type="match status" value="1"/>
</dbReference>
<dbReference type="STRING" id="56484.A0A1Y2F2Q0"/>
<feature type="binding site" evidence="7">
    <location>
        <position position="200"/>
    </location>
    <ligand>
        <name>Zn(2+)</name>
        <dbReference type="ChEBI" id="CHEBI:29105"/>
    </ligand>
</feature>
<dbReference type="GeneID" id="63786467"/>
<protein>
    <submittedName>
        <fullName evidence="9">DHS-like NAD/FAD-binding domain-containing protein</fullName>
    </submittedName>
</protein>
<name>A0A1Y2F2Q0_PROLT</name>
<dbReference type="RefSeq" id="XP_040723262.1">
    <property type="nucleotide sequence ID" value="XM_040869868.1"/>
</dbReference>
<feature type="domain" description="Deacetylase sirtuin-type" evidence="8">
    <location>
        <begin position="62"/>
        <end position="350"/>
    </location>
</feature>
<evidence type="ECO:0000256" key="7">
    <source>
        <dbReference type="PROSITE-ProRule" id="PRU00236"/>
    </source>
</evidence>
<evidence type="ECO:0000256" key="6">
    <source>
        <dbReference type="ARBA" id="ARBA00023027"/>
    </source>
</evidence>
<dbReference type="GO" id="GO:0005634">
    <property type="term" value="C:nucleus"/>
    <property type="evidence" value="ECO:0007669"/>
    <property type="project" value="TreeGrafter"/>
</dbReference>
<evidence type="ECO:0000313" key="10">
    <source>
        <dbReference type="Proteomes" id="UP000193685"/>
    </source>
</evidence>
<dbReference type="InterPro" id="IPR003000">
    <property type="entry name" value="Sirtuin"/>
</dbReference>
<dbReference type="Proteomes" id="UP000193685">
    <property type="component" value="Unassembled WGS sequence"/>
</dbReference>
<dbReference type="GO" id="GO:0070403">
    <property type="term" value="F:NAD+ binding"/>
    <property type="evidence" value="ECO:0007669"/>
    <property type="project" value="InterPro"/>
</dbReference>
<dbReference type="PANTHER" id="PTHR11085:SF9">
    <property type="entry name" value="NAD-DEPENDENT PROTEIN DEACETYLASE SIRTUIN-1"/>
    <property type="match status" value="1"/>
</dbReference>
<dbReference type="InterPro" id="IPR029035">
    <property type="entry name" value="DHS-like_NAD/FAD-binding_dom"/>
</dbReference>
<dbReference type="InterPro" id="IPR026590">
    <property type="entry name" value="Ssirtuin_cat_dom"/>
</dbReference>
<feature type="binding site" evidence="7">
    <location>
        <position position="197"/>
    </location>
    <ligand>
        <name>Zn(2+)</name>
        <dbReference type="ChEBI" id="CHEBI:29105"/>
    </ligand>
</feature>
<evidence type="ECO:0000256" key="5">
    <source>
        <dbReference type="ARBA" id="ARBA00022833"/>
    </source>
</evidence>
<accession>A0A1Y2F2Q0</accession>
<dbReference type="InterPro" id="IPR026591">
    <property type="entry name" value="Sirtuin_cat_small_dom_sf"/>
</dbReference>
<dbReference type="AlphaFoldDB" id="A0A1Y2F2Q0"/>
<evidence type="ECO:0000259" key="8">
    <source>
        <dbReference type="PROSITE" id="PS50305"/>
    </source>
</evidence>
<keyword evidence="5 7" id="KW-0862">Zinc</keyword>
<dbReference type="GO" id="GO:0046872">
    <property type="term" value="F:metal ion binding"/>
    <property type="evidence" value="ECO:0007669"/>
    <property type="project" value="UniProtKB-KW"/>
</dbReference>
<reference evidence="9 10" key="1">
    <citation type="submission" date="2016-07" db="EMBL/GenBank/DDBJ databases">
        <title>Pervasive Adenine N6-methylation of Active Genes in Fungi.</title>
        <authorList>
            <consortium name="DOE Joint Genome Institute"/>
            <person name="Mondo S.J."/>
            <person name="Dannebaum R.O."/>
            <person name="Kuo R.C."/>
            <person name="Labutti K."/>
            <person name="Haridas S."/>
            <person name="Kuo A."/>
            <person name="Salamov A."/>
            <person name="Ahrendt S.R."/>
            <person name="Lipzen A."/>
            <person name="Sullivan W."/>
            <person name="Andreopoulos W.B."/>
            <person name="Clum A."/>
            <person name="Lindquist E."/>
            <person name="Daum C."/>
            <person name="Ramamoorthy G.K."/>
            <person name="Gryganskyi A."/>
            <person name="Culley D."/>
            <person name="Magnuson J.K."/>
            <person name="James T.Y."/>
            <person name="O'Malley M.A."/>
            <person name="Stajich J.E."/>
            <person name="Spatafora J.W."/>
            <person name="Visel A."/>
            <person name="Grigoriev I.V."/>
        </authorList>
    </citation>
    <scope>NUCLEOTIDE SEQUENCE [LARGE SCALE GENOMIC DNA]</scope>
    <source>
        <strain evidence="9 10">12-1054</strain>
    </source>
</reference>
<keyword evidence="10" id="KW-1185">Reference proteome</keyword>
<evidence type="ECO:0000256" key="1">
    <source>
        <dbReference type="ARBA" id="ARBA00001947"/>
    </source>
</evidence>
<dbReference type="PANTHER" id="PTHR11085">
    <property type="entry name" value="NAD-DEPENDENT PROTEIN DEACYLASE SIRTUIN-5, MITOCHONDRIAL-RELATED"/>
    <property type="match status" value="1"/>
</dbReference>
<feature type="binding site" evidence="7">
    <location>
        <position position="224"/>
    </location>
    <ligand>
        <name>Zn(2+)</name>
        <dbReference type="ChEBI" id="CHEBI:29105"/>
    </ligand>
</feature>
<dbReference type="Pfam" id="PF02146">
    <property type="entry name" value="SIR2"/>
    <property type="match status" value="1"/>
</dbReference>
<evidence type="ECO:0000313" key="9">
    <source>
        <dbReference type="EMBL" id="ORY78151.1"/>
    </source>
</evidence>
<evidence type="ECO:0000256" key="2">
    <source>
        <dbReference type="ARBA" id="ARBA00006924"/>
    </source>
</evidence>
<comment type="cofactor">
    <cofactor evidence="1">
        <name>Zn(2+)</name>
        <dbReference type="ChEBI" id="CHEBI:29105"/>
    </cofactor>
</comment>
<evidence type="ECO:0000256" key="4">
    <source>
        <dbReference type="ARBA" id="ARBA00022723"/>
    </source>
</evidence>
<dbReference type="GO" id="GO:0046970">
    <property type="term" value="F:histone H4K16 deacetylase activity, NAD-dependent"/>
    <property type="evidence" value="ECO:0007669"/>
    <property type="project" value="TreeGrafter"/>
</dbReference>
<comment type="caution">
    <text evidence="9">The sequence shown here is derived from an EMBL/GenBank/DDBJ whole genome shotgun (WGS) entry which is preliminary data.</text>
</comment>
<dbReference type="EMBL" id="MCFI01000018">
    <property type="protein sequence ID" value="ORY78151.1"/>
    <property type="molecule type" value="Genomic_DNA"/>
</dbReference>
<evidence type="ECO:0000256" key="3">
    <source>
        <dbReference type="ARBA" id="ARBA00022679"/>
    </source>
</evidence>
<dbReference type="SUPFAM" id="SSF52467">
    <property type="entry name" value="DHS-like NAD/FAD-binding domain"/>
    <property type="match status" value="1"/>
</dbReference>
<organism evidence="9 10">
    <name type="scientific">Protomyces lactucae-debilis</name>
    <dbReference type="NCBI Taxonomy" id="2754530"/>
    <lineage>
        <taxon>Eukaryota</taxon>
        <taxon>Fungi</taxon>
        <taxon>Dikarya</taxon>
        <taxon>Ascomycota</taxon>
        <taxon>Taphrinomycotina</taxon>
        <taxon>Taphrinomycetes</taxon>
        <taxon>Taphrinales</taxon>
        <taxon>Protomycetaceae</taxon>
        <taxon>Protomyces</taxon>
    </lineage>
</organism>
<dbReference type="InterPro" id="IPR050134">
    <property type="entry name" value="NAD-dep_sirtuin_deacylases"/>
</dbReference>
<keyword evidence="4 7" id="KW-0479">Metal-binding</keyword>
<proteinExistence type="inferred from homology"/>
<dbReference type="Gene3D" id="3.30.1600.10">
    <property type="entry name" value="SIR2/SIRT2 'Small Domain"/>
    <property type="match status" value="1"/>
</dbReference>
<comment type="similarity">
    <text evidence="2">Belongs to the sirtuin family. Class I subfamily.</text>
</comment>
<feature type="binding site" evidence="7">
    <location>
        <position position="221"/>
    </location>
    <ligand>
        <name>Zn(2+)</name>
        <dbReference type="ChEBI" id="CHEBI:29105"/>
    </ligand>
</feature>
<dbReference type="OMA" id="IAMESEH"/>
<gene>
    <name evidence="9" type="ORF">BCR37DRAFT_382409</name>
</gene>
<keyword evidence="6" id="KW-0520">NAD</keyword>
<feature type="active site" description="Proton acceptor" evidence="7">
    <location>
        <position position="189"/>
    </location>
</feature>
<sequence length="388" mass="43382">MRTLLKRLGPMELITKLFHRGWTARDVFRSFGLDPPSMSEDDPMMTPVLLLALTKESRRRLRLPHVSSIDDVVKLLQSSKNILVITGAGISTSLGIPDFRSSDGIYSRLAKYNLSDPQEMFDIDLFTQDPSIFFDFCKELLPEDRGYSPTHAFIRLLQDKGKLLTQYTQNIDDIESSAGVDDQHLIQCHGSFKRATCLTCGRNRPGSDLFPEILAGNVPRCEICLSNLIPRAYPKKKASSWDNDASEEEDMSDPSFAVLKPDITFFGEQLPTAFKDRFLEDRSKVDLTLCIGTSLRVAPVANIPEMLDPQIPQILISRDKLHGGFAFDVEFLDGACDAVCLELAYRAGWSDELDKLIEAGSVPGRVKAERAGDRLEQVSDHIYTCISA</sequence>
<dbReference type="Gene3D" id="3.40.50.1220">
    <property type="entry name" value="TPP-binding domain"/>
    <property type="match status" value="1"/>
</dbReference>